<gene>
    <name evidence="1" type="ORF">EU557_11890</name>
</gene>
<organism evidence="1 2">
    <name type="scientific">Hymenobacter wooponensis</name>
    <dbReference type="NCBI Taxonomy" id="1525360"/>
    <lineage>
        <taxon>Bacteria</taxon>
        <taxon>Pseudomonadati</taxon>
        <taxon>Bacteroidota</taxon>
        <taxon>Cytophagia</taxon>
        <taxon>Cytophagales</taxon>
        <taxon>Hymenobacteraceae</taxon>
        <taxon>Hymenobacter</taxon>
    </lineage>
</organism>
<evidence type="ECO:0008006" key="3">
    <source>
        <dbReference type="Google" id="ProtNLM"/>
    </source>
</evidence>
<dbReference type="OrthoDB" id="9782128at2"/>
<dbReference type="Pfam" id="PF00300">
    <property type="entry name" value="His_Phos_1"/>
    <property type="match status" value="1"/>
</dbReference>
<keyword evidence="2" id="KW-1185">Reference proteome</keyword>
<accession>A0A4Z0MMK3</accession>
<dbReference type="InterPro" id="IPR050275">
    <property type="entry name" value="PGM_Phosphatase"/>
</dbReference>
<dbReference type="InterPro" id="IPR013078">
    <property type="entry name" value="His_Pase_superF_clade-1"/>
</dbReference>
<dbReference type="InterPro" id="IPR029033">
    <property type="entry name" value="His_PPase_superfam"/>
</dbReference>
<dbReference type="AlphaFoldDB" id="A0A4Z0MMK3"/>
<reference evidence="1 2" key="1">
    <citation type="submission" date="2019-04" db="EMBL/GenBank/DDBJ databases">
        <authorList>
            <person name="Feng G."/>
            <person name="Zhang J."/>
            <person name="Zhu H."/>
        </authorList>
    </citation>
    <scope>NUCLEOTIDE SEQUENCE [LARGE SCALE GENOMIC DNA]</scope>
    <source>
        <strain evidence="1 2">JCM 19491</strain>
    </source>
</reference>
<dbReference type="PANTHER" id="PTHR48100:SF1">
    <property type="entry name" value="HISTIDINE PHOSPHATASE FAMILY PROTEIN-RELATED"/>
    <property type="match status" value="1"/>
</dbReference>
<comment type="caution">
    <text evidence="1">The sequence shown here is derived from an EMBL/GenBank/DDBJ whole genome shotgun (WGS) entry which is preliminary data.</text>
</comment>
<dbReference type="EMBL" id="SRKZ01000003">
    <property type="protein sequence ID" value="TGD80528.1"/>
    <property type="molecule type" value="Genomic_DNA"/>
</dbReference>
<protein>
    <recommendedName>
        <fullName evidence="3">Alpha-ribazole phosphatase</fullName>
    </recommendedName>
</protein>
<sequence>MDIYLIRHTRVATAAGICYGRSDVEVAATYTEDEAAVRARLAPVLAAGPVVAYASPLRRCRQLAEALVPEGLTLDDRLMEYNFGQWELQPWDVLPATELDPWMADFVRVPAPGGETFQGLQDRATEFLTEVLAAAEPNATLIIVSHSAVIRSLLCHCLGLPLSNAFRLDIDYGSITKVRYRHGQFNVAYTNA</sequence>
<dbReference type="GO" id="GO:0005737">
    <property type="term" value="C:cytoplasm"/>
    <property type="evidence" value="ECO:0007669"/>
    <property type="project" value="TreeGrafter"/>
</dbReference>
<dbReference type="CDD" id="cd07067">
    <property type="entry name" value="HP_PGM_like"/>
    <property type="match status" value="1"/>
</dbReference>
<proteinExistence type="predicted"/>
<dbReference type="SMART" id="SM00855">
    <property type="entry name" value="PGAM"/>
    <property type="match status" value="1"/>
</dbReference>
<evidence type="ECO:0000313" key="1">
    <source>
        <dbReference type="EMBL" id="TGD80528.1"/>
    </source>
</evidence>
<name>A0A4Z0MMK3_9BACT</name>
<dbReference type="RefSeq" id="WP_135530675.1">
    <property type="nucleotide sequence ID" value="NZ_SRKZ01000003.1"/>
</dbReference>
<dbReference type="PANTHER" id="PTHR48100">
    <property type="entry name" value="BROAD-SPECIFICITY PHOSPHATASE YOR283W-RELATED"/>
    <property type="match status" value="1"/>
</dbReference>
<dbReference type="Gene3D" id="3.40.50.1240">
    <property type="entry name" value="Phosphoglycerate mutase-like"/>
    <property type="match status" value="1"/>
</dbReference>
<dbReference type="Proteomes" id="UP000298284">
    <property type="component" value="Unassembled WGS sequence"/>
</dbReference>
<evidence type="ECO:0000313" key="2">
    <source>
        <dbReference type="Proteomes" id="UP000298284"/>
    </source>
</evidence>
<dbReference type="SUPFAM" id="SSF53254">
    <property type="entry name" value="Phosphoglycerate mutase-like"/>
    <property type="match status" value="1"/>
</dbReference>
<dbReference type="GO" id="GO:0016791">
    <property type="term" value="F:phosphatase activity"/>
    <property type="evidence" value="ECO:0007669"/>
    <property type="project" value="TreeGrafter"/>
</dbReference>